<evidence type="ECO:0008006" key="3">
    <source>
        <dbReference type="Google" id="ProtNLM"/>
    </source>
</evidence>
<accession>A0A158EIF4</accession>
<dbReference type="RefSeq" id="WP_062612075.1">
    <property type="nucleotide sequence ID" value="NZ_FCOX02000104.1"/>
</dbReference>
<dbReference type="AlphaFoldDB" id="A0A158EIF4"/>
<protein>
    <recommendedName>
        <fullName evidence="3">Winged helix-turn helix domain-containing protein</fullName>
    </recommendedName>
</protein>
<comment type="caution">
    <text evidence="1">The sequence shown here is derived from an EMBL/GenBank/DDBJ whole genome shotgun (WGS) entry which is preliminary data.</text>
</comment>
<organism evidence="1 2">
    <name type="scientific">Caballeronia calidae</name>
    <dbReference type="NCBI Taxonomy" id="1777139"/>
    <lineage>
        <taxon>Bacteria</taxon>
        <taxon>Pseudomonadati</taxon>
        <taxon>Pseudomonadota</taxon>
        <taxon>Betaproteobacteria</taxon>
        <taxon>Burkholderiales</taxon>
        <taxon>Burkholderiaceae</taxon>
        <taxon>Caballeronia</taxon>
    </lineage>
</organism>
<dbReference type="EMBL" id="FCOX02000104">
    <property type="protein sequence ID" value="SAL06176.1"/>
    <property type="molecule type" value="Genomic_DNA"/>
</dbReference>
<evidence type="ECO:0000313" key="1">
    <source>
        <dbReference type="EMBL" id="SAL06176.1"/>
    </source>
</evidence>
<dbReference type="Proteomes" id="UP000071859">
    <property type="component" value="Unassembled WGS sequence"/>
</dbReference>
<proteinExistence type="predicted"/>
<dbReference type="Pfam" id="PF07592">
    <property type="entry name" value="DDE_Tnp_ISAZ013"/>
    <property type="match status" value="1"/>
</dbReference>
<reference evidence="1" key="1">
    <citation type="submission" date="2016-01" db="EMBL/GenBank/DDBJ databases">
        <authorList>
            <person name="Peeters C."/>
        </authorList>
    </citation>
    <scope>NUCLEOTIDE SEQUENCE</scope>
    <source>
        <strain evidence="1">LMG 29321</strain>
    </source>
</reference>
<dbReference type="InterPro" id="IPR011518">
    <property type="entry name" value="Transposase_36"/>
</dbReference>
<sequence length="102" mass="11469">MERGILDVVREHTAGNPQYGVIWTDLQPREIAQAMTQQVDARVSMRTVRQLLKRNGFSPAAITECLALPRELSCLSSFNVPISDLLNEVKHFTLVYTVSNDP</sequence>
<evidence type="ECO:0000313" key="2">
    <source>
        <dbReference type="Proteomes" id="UP000071859"/>
    </source>
</evidence>
<gene>
    <name evidence="1" type="ORF">AWB78_07918</name>
</gene>
<name>A0A158EIF4_9BURK</name>
<keyword evidence="2" id="KW-1185">Reference proteome</keyword>